<feature type="region of interest" description="Disordered" evidence="1">
    <location>
        <begin position="122"/>
        <end position="141"/>
    </location>
</feature>
<dbReference type="AlphaFoldDB" id="A0A8H7CQC5"/>
<evidence type="ECO:0000313" key="2">
    <source>
        <dbReference type="EMBL" id="KAF7346285.1"/>
    </source>
</evidence>
<evidence type="ECO:0000256" key="1">
    <source>
        <dbReference type="SAM" id="MobiDB-lite"/>
    </source>
</evidence>
<sequence length="141" mass="15942">MLSCPLLTEQGRLFTTFEPHAEFAGAQSRPLSFDLTESTTPAADQERQQAALFRRLNDILCARARGLRTFGSPARRRIYHALRFVRTQRCSLSDLATPPSTPSKQDHRILFVSTSIQVPTPSTASLASSWMDPRQRQRRAR</sequence>
<name>A0A8H7CQC5_9AGAR</name>
<reference evidence="2" key="1">
    <citation type="submission" date="2020-05" db="EMBL/GenBank/DDBJ databases">
        <title>Mycena genomes resolve the evolution of fungal bioluminescence.</title>
        <authorList>
            <person name="Tsai I.J."/>
        </authorList>
    </citation>
    <scope>NUCLEOTIDE SEQUENCE</scope>
    <source>
        <strain evidence="2">160909Yilan</strain>
    </source>
</reference>
<evidence type="ECO:0000313" key="3">
    <source>
        <dbReference type="Proteomes" id="UP000623467"/>
    </source>
</evidence>
<gene>
    <name evidence="2" type="ORF">MSAN_01855700</name>
</gene>
<organism evidence="2 3">
    <name type="scientific">Mycena sanguinolenta</name>
    <dbReference type="NCBI Taxonomy" id="230812"/>
    <lineage>
        <taxon>Eukaryota</taxon>
        <taxon>Fungi</taxon>
        <taxon>Dikarya</taxon>
        <taxon>Basidiomycota</taxon>
        <taxon>Agaricomycotina</taxon>
        <taxon>Agaricomycetes</taxon>
        <taxon>Agaricomycetidae</taxon>
        <taxon>Agaricales</taxon>
        <taxon>Marasmiineae</taxon>
        <taxon>Mycenaceae</taxon>
        <taxon>Mycena</taxon>
    </lineage>
</organism>
<keyword evidence="3" id="KW-1185">Reference proteome</keyword>
<accession>A0A8H7CQC5</accession>
<proteinExistence type="predicted"/>
<dbReference type="EMBL" id="JACAZH010000019">
    <property type="protein sequence ID" value="KAF7346285.1"/>
    <property type="molecule type" value="Genomic_DNA"/>
</dbReference>
<comment type="caution">
    <text evidence="2">The sequence shown here is derived from an EMBL/GenBank/DDBJ whole genome shotgun (WGS) entry which is preliminary data.</text>
</comment>
<dbReference type="Proteomes" id="UP000623467">
    <property type="component" value="Unassembled WGS sequence"/>
</dbReference>
<protein>
    <submittedName>
        <fullName evidence="2">Uncharacterized protein</fullName>
    </submittedName>
</protein>